<evidence type="ECO:0000256" key="4">
    <source>
        <dbReference type="ARBA" id="ARBA00022801"/>
    </source>
</evidence>
<comment type="subcellular location">
    <subcellularLocation>
        <location evidence="1">Nucleus</location>
    </subcellularLocation>
</comment>
<evidence type="ECO:0000256" key="5">
    <source>
        <dbReference type="ARBA" id="ARBA00022839"/>
    </source>
</evidence>
<organism evidence="9 10">
    <name type="scientific">Westerdykella ornata</name>
    <dbReference type="NCBI Taxonomy" id="318751"/>
    <lineage>
        <taxon>Eukaryota</taxon>
        <taxon>Fungi</taxon>
        <taxon>Dikarya</taxon>
        <taxon>Ascomycota</taxon>
        <taxon>Pezizomycotina</taxon>
        <taxon>Dothideomycetes</taxon>
        <taxon>Pleosporomycetidae</taxon>
        <taxon>Pleosporales</taxon>
        <taxon>Sporormiaceae</taxon>
        <taxon>Westerdykella</taxon>
    </lineage>
</organism>
<evidence type="ECO:0000313" key="10">
    <source>
        <dbReference type="Proteomes" id="UP000800097"/>
    </source>
</evidence>
<dbReference type="Proteomes" id="UP000800097">
    <property type="component" value="Unassembled WGS sequence"/>
</dbReference>
<dbReference type="PANTHER" id="PTHR12801">
    <property type="entry name" value="RNA EXONUCLEASE REXO1 / RECO3 FAMILY MEMBER-RELATED"/>
    <property type="match status" value="1"/>
</dbReference>
<evidence type="ECO:0000313" key="9">
    <source>
        <dbReference type="EMBL" id="KAF2278165.1"/>
    </source>
</evidence>
<keyword evidence="3" id="KW-0540">Nuclease</keyword>
<keyword evidence="5" id="KW-0269">Exonuclease</keyword>
<dbReference type="Pfam" id="PF00929">
    <property type="entry name" value="RNase_T"/>
    <property type="match status" value="1"/>
</dbReference>
<dbReference type="InterPro" id="IPR012337">
    <property type="entry name" value="RNaseH-like_sf"/>
</dbReference>
<feature type="compositionally biased region" description="Polar residues" evidence="7">
    <location>
        <begin position="94"/>
        <end position="112"/>
    </location>
</feature>
<dbReference type="AlphaFoldDB" id="A0A6A6JPI7"/>
<evidence type="ECO:0000256" key="6">
    <source>
        <dbReference type="ARBA" id="ARBA00023242"/>
    </source>
</evidence>
<dbReference type="InterPro" id="IPR036397">
    <property type="entry name" value="RNaseH_sf"/>
</dbReference>
<dbReference type="Gene3D" id="3.30.420.10">
    <property type="entry name" value="Ribonuclease H-like superfamily/Ribonuclease H"/>
    <property type="match status" value="1"/>
</dbReference>
<dbReference type="GeneID" id="54548548"/>
<dbReference type="SUPFAM" id="SSF53098">
    <property type="entry name" value="Ribonuclease H-like"/>
    <property type="match status" value="1"/>
</dbReference>
<proteinExistence type="inferred from homology"/>
<keyword evidence="10" id="KW-1185">Reference proteome</keyword>
<accession>A0A6A6JPI7</accession>
<dbReference type="GO" id="GO:0004527">
    <property type="term" value="F:exonuclease activity"/>
    <property type="evidence" value="ECO:0007669"/>
    <property type="project" value="UniProtKB-KW"/>
</dbReference>
<gene>
    <name evidence="9" type="ORF">EI97DRAFT_372791</name>
</gene>
<feature type="compositionally biased region" description="Basic and acidic residues" evidence="7">
    <location>
        <begin position="7"/>
        <end position="23"/>
    </location>
</feature>
<dbReference type="GO" id="GO:0005634">
    <property type="term" value="C:nucleus"/>
    <property type="evidence" value="ECO:0007669"/>
    <property type="project" value="UniProtKB-SubCell"/>
</dbReference>
<dbReference type="InterPro" id="IPR047021">
    <property type="entry name" value="REXO1/3/4-like"/>
</dbReference>
<feature type="region of interest" description="Disordered" evidence="7">
    <location>
        <begin position="91"/>
        <end position="117"/>
    </location>
</feature>
<reference evidence="9" key="1">
    <citation type="journal article" date="2020" name="Stud. Mycol.">
        <title>101 Dothideomycetes genomes: a test case for predicting lifestyles and emergence of pathogens.</title>
        <authorList>
            <person name="Haridas S."/>
            <person name="Albert R."/>
            <person name="Binder M."/>
            <person name="Bloem J."/>
            <person name="Labutti K."/>
            <person name="Salamov A."/>
            <person name="Andreopoulos B."/>
            <person name="Baker S."/>
            <person name="Barry K."/>
            <person name="Bills G."/>
            <person name="Bluhm B."/>
            <person name="Cannon C."/>
            <person name="Castanera R."/>
            <person name="Culley D."/>
            <person name="Daum C."/>
            <person name="Ezra D."/>
            <person name="Gonzalez J."/>
            <person name="Henrissat B."/>
            <person name="Kuo A."/>
            <person name="Liang C."/>
            <person name="Lipzen A."/>
            <person name="Lutzoni F."/>
            <person name="Magnuson J."/>
            <person name="Mondo S."/>
            <person name="Nolan M."/>
            <person name="Ohm R."/>
            <person name="Pangilinan J."/>
            <person name="Park H.-J."/>
            <person name="Ramirez L."/>
            <person name="Alfaro M."/>
            <person name="Sun H."/>
            <person name="Tritt A."/>
            <person name="Yoshinaga Y."/>
            <person name="Zwiers L.-H."/>
            <person name="Turgeon B."/>
            <person name="Goodwin S."/>
            <person name="Spatafora J."/>
            <person name="Crous P."/>
            <person name="Grigoriev I."/>
        </authorList>
    </citation>
    <scope>NUCLEOTIDE SEQUENCE</scope>
    <source>
        <strain evidence="9">CBS 379.55</strain>
    </source>
</reference>
<dbReference type="FunFam" id="3.30.420.10:FF:000019">
    <property type="entry name" value="RNA exonuclease NEF-sp"/>
    <property type="match status" value="1"/>
</dbReference>
<keyword evidence="6" id="KW-0539">Nucleus</keyword>
<protein>
    <recommendedName>
        <fullName evidence="8">Exonuclease domain-containing protein</fullName>
    </recommendedName>
</protein>
<feature type="region of interest" description="Disordered" evidence="7">
    <location>
        <begin position="187"/>
        <end position="209"/>
    </location>
</feature>
<dbReference type="InterPro" id="IPR013520">
    <property type="entry name" value="Ribonucl_H"/>
</dbReference>
<dbReference type="PANTHER" id="PTHR12801:SF115">
    <property type="entry name" value="FI18136P1-RELATED"/>
    <property type="match status" value="1"/>
</dbReference>
<dbReference type="SMART" id="SM00479">
    <property type="entry name" value="EXOIII"/>
    <property type="match status" value="1"/>
</dbReference>
<evidence type="ECO:0000256" key="2">
    <source>
        <dbReference type="ARBA" id="ARBA00006357"/>
    </source>
</evidence>
<evidence type="ECO:0000256" key="7">
    <source>
        <dbReference type="SAM" id="MobiDB-lite"/>
    </source>
</evidence>
<comment type="similarity">
    <text evidence="2">Belongs to the REXO1/REXO3 family.</text>
</comment>
<feature type="domain" description="Exonuclease" evidence="8">
    <location>
        <begin position="291"/>
        <end position="452"/>
    </location>
</feature>
<dbReference type="GO" id="GO:0003676">
    <property type="term" value="F:nucleic acid binding"/>
    <property type="evidence" value="ECO:0007669"/>
    <property type="project" value="InterPro"/>
</dbReference>
<sequence length="677" mass="76303">MGRKTEKRHDGDGHNKDTKERYPTIEYSHNYRLRSQVRIADLQGLVLYLLADGPAPQWVAVKHSSSIRQVVVLMVPGLELGMFTGDISLALDQPSGSEPNENGKKQSGSSFSAHHGIRRKPLVMSPDDYYPRTLKRERLPDPLKPLSDIFPHVWPVVGTGEYRGKDSAKQFYRLVSPMQTMLVSPLPQRREEKWKSKERRGPTQQKTEHWENKRTPIIKYIVSLEEQRENNIVPHPAWFITPEAKEAAQQRRRAAGQMIEDGWVDSAVSCLEDGEVPEKDIESGSLTAGRQIIAIDCEMCLAAQREMVLTRISLVDWDGKTILDELVKPDLPIEDYVTQFSGITEEMLKNVTTSLSDIQQKLLTILTPRTILVGHSLESDLNALKFTHPFLVDTSIAYPHPNYPTNKHSLKWLCQKFLKGREIQQGSKGHDSIEDALACLDLVKEKCERGPAFGTAATNTEPIFKRLARSVRNQSADNLRAGALVDWGFPKRGYGGSAQIAIGCRNDEEVVAGIESAVKGQAVGESGATEQVNFVWGRLRELEILRGWWDETKSDDVEEMRQEALKRLGRPITFEEDEVDEVTEVSSSELAKAVASTVDNIAKVYDSLPRGTAFIVYSGSGDPREIRRLSTMQRQHHKEMRTKDWDDRTVKWTDTETQALSDAILTARQGISFVKVK</sequence>
<dbReference type="CDD" id="cd06145">
    <property type="entry name" value="REX1_like"/>
    <property type="match status" value="1"/>
</dbReference>
<feature type="compositionally biased region" description="Basic and acidic residues" evidence="7">
    <location>
        <begin position="188"/>
        <end position="209"/>
    </location>
</feature>
<evidence type="ECO:0000256" key="1">
    <source>
        <dbReference type="ARBA" id="ARBA00004123"/>
    </source>
</evidence>
<name>A0A6A6JPI7_WESOR</name>
<dbReference type="RefSeq" id="XP_033655704.1">
    <property type="nucleotide sequence ID" value="XM_033795373.1"/>
</dbReference>
<feature type="region of interest" description="Disordered" evidence="7">
    <location>
        <begin position="1"/>
        <end position="23"/>
    </location>
</feature>
<evidence type="ECO:0000256" key="3">
    <source>
        <dbReference type="ARBA" id="ARBA00022722"/>
    </source>
</evidence>
<keyword evidence="4" id="KW-0378">Hydrolase</keyword>
<dbReference type="InterPro" id="IPR034922">
    <property type="entry name" value="REX1-like_exo"/>
</dbReference>
<dbReference type="EMBL" id="ML986488">
    <property type="protein sequence ID" value="KAF2278165.1"/>
    <property type="molecule type" value="Genomic_DNA"/>
</dbReference>
<dbReference type="OrthoDB" id="206335at2759"/>
<evidence type="ECO:0000259" key="8">
    <source>
        <dbReference type="SMART" id="SM00479"/>
    </source>
</evidence>